<comment type="caution">
    <text evidence="11">The sequence shown here is derived from an EMBL/GenBank/DDBJ whole genome shotgun (WGS) entry which is preliminary data.</text>
</comment>
<dbReference type="SMART" id="SM00387">
    <property type="entry name" value="HATPase_c"/>
    <property type="match status" value="1"/>
</dbReference>
<evidence type="ECO:0000259" key="9">
    <source>
        <dbReference type="PROSITE" id="PS50109"/>
    </source>
</evidence>
<dbReference type="PROSITE" id="PS50109">
    <property type="entry name" value="HIS_KIN"/>
    <property type="match status" value="1"/>
</dbReference>
<keyword evidence="6" id="KW-0418">Kinase</keyword>
<dbReference type="InterPro" id="IPR036097">
    <property type="entry name" value="HisK_dim/P_sf"/>
</dbReference>
<feature type="domain" description="Histidine kinase" evidence="9">
    <location>
        <begin position="268"/>
        <end position="477"/>
    </location>
</feature>
<evidence type="ECO:0000256" key="1">
    <source>
        <dbReference type="ARBA" id="ARBA00000085"/>
    </source>
</evidence>
<keyword evidence="8" id="KW-0902">Two-component regulatory system</keyword>
<dbReference type="EMBL" id="WHOC01000168">
    <property type="protein sequence ID" value="NOU90410.1"/>
    <property type="molecule type" value="Genomic_DNA"/>
</dbReference>
<evidence type="ECO:0000256" key="6">
    <source>
        <dbReference type="ARBA" id="ARBA00022777"/>
    </source>
</evidence>
<dbReference type="SUPFAM" id="SSF55874">
    <property type="entry name" value="ATPase domain of HSP90 chaperone/DNA topoisomerase II/histidine kinase"/>
    <property type="match status" value="1"/>
</dbReference>
<evidence type="ECO:0000259" key="10">
    <source>
        <dbReference type="PROSITE" id="PS50112"/>
    </source>
</evidence>
<dbReference type="SMART" id="SM00091">
    <property type="entry name" value="PAS"/>
    <property type="match status" value="2"/>
</dbReference>
<sequence>MSIHDPQDYMVSIDEMRKLFNHSVQTGMLVVDEDGKIILATDQVLKYSGYSAEEITYISFPQLFKVRASLRELYEFYFKNDSSPGEWPHGFLVGKNGETMFYQFSMLKLMRGDKFMYLLTMKHQDSSQLSLLQRFSDAFLKDINLGVLLISVNFTLVDVSDRACQILGMDREHILNKSLDEIFATIPSQHKLVQRTILNGAVVRNHAVSWTNNEERFELLLDSNVLKDNQGNIVGAYVIFKDVTNMRSLEEMVQRSDRLAMIGQIAAGTAHEIRNPLTSIKGFLQVLRRTFEVKGMEREQSFTVVMLEEINRINELVNEFLLLSKPKHVSYERIDVTEVLRGILPIINNEAILYDVNLQYEASYHLPEVIADKELLKQVFLNVCKNGIEAMVDGGVLTISEKVDTVERNVCIDIHDTGSGIPMFVIDKIFDPFFTTKDTGTGLGLSVCQRIIHDMGGAIRVSSKGFGTTFTISIPYT</sequence>
<dbReference type="EC" id="2.7.13.3" evidence="2"/>
<gene>
    <name evidence="11" type="ORF">GC102_32420</name>
</gene>
<dbReference type="InterPro" id="IPR000014">
    <property type="entry name" value="PAS"/>
</dbReference>
<keyword evidence="4" id="KW-0808">Transferase</keyword>
<keyword evidence="12" id="KW-1185">Reference proteome</keyword>
<feature type="domain" description="PAS" evidence="10">
    <location>
        <begin position="12"/>
        <end position="55"/>
    </location>
</feature>
<evidence type="ECO:0000256" key="3">
    <source>
        <dbReference type="ARBA" id="ARBA00022553"/>
    </source>
</evidence>
<dbReference type="InterPro" id="IPR003661">
    <property type="entry name" value="HisK_dim/P_dom"/>
</dbReference>
<dbReference type="CDD" id="cd00130">
    <property type="entry name" value="PAS"/>
    <property type="match status" value="1"/>
</dbReference>
<dbReference type="InterPro" id="IPR005467">
    <property type="entry name" value="His_kinase_dom"/>
</dbReference>
<dbReference type="Pfam" id="PF02518">
    <property type="entry name" value="HATPase_c"/>
    <property type="match status" value="1"/>
</dbReference>
<dbReference type="Gene3D" id="1.10.287.130">
    <property type="match status" value="1"/>
</dbReference>
<dbReference type="SUPFAM" id="SSF55785">
    <property type="entry name" value="PYP-like sensor domain (PAS domain)"/>
    <property type="match status" value="2"/>
</dbReference>
<evidence type="ECO:0000256" key="8">
    <source>
        <dbReference type="ARBA" id="ARBA00023012"/>
    </source>
</evidence>
<accession>A0ABX1ZET6</accession>
<dbReference type="PANTHER" id="PTHR43065">
    <property type="entry name" value="SENSOR HISTIDINE KINASE"/>
    <property type="match status" value="1"/>
</dbReference>
<dbReference type="SUPFAM" id="SSF47384">
    <property type="entry name" value="Homodimeric domain of signal transducing histidine kinase"/>
    <property type="match status" value="1"/>
</dbReference>
<comment type="catalytic activity">
    <reaction evidence="1">
        <text>ATP + protein L-histidine = ADP + protein N-phospho-L-histidine.</text>
        <dbReference type="EC" id="2.7.13.3"/>
    </reaction>
</comment>
<evidence type="ECO:0000256" key="5">
    <source>
        <dbReference type="ARBA" id="ARBA00022741"/>
    </source>
</evidence>
<reference evidence="11 12" key="1">
    <citation type="submission" date="2019-10" db="EMBL/GenBank/DDBJ databases">
        <title>Description of Paenibacillus choica sp. nov.</title>
        <authorList>
            <person name="Carlier A."/>
            <person name="Qi S."/>
        </authorList>
    </citation>
    <scope>NUCLEOTIDE SEQUENCE [LARGE SCALE GENOMIC DNA]</scope>
    <source>
        <strain evidence="11 12">LMG 31460</strain>
    </source>
</reference>
<evidence type="ECO:0000313" key="12">
    <source>
        <dbReference type="Proteomes" id="UP000658690"/>
    </source>
</evidence>
<keyword evidence="7" id="KW-0067">ATP-binding</keyword>
<dbReference type="InterPro" id="IPR003594">
    <property type="entry name" value="HATPase_dom"/>
</dbReference>
<dbReference type="CDD" id="cd00082">
    <property type="entry name" value="HisKA"/>
    <property type="match status" value="1"/>
</dbReference>
<dbReference type="Gene3D" id="3.30.450.20">
    <property type="entry name" value="PAS domain"/>
    <property type="match status" value="2"/>
</dbReference>
<dbReference type="Proteomes" id="UP000658690">
    <property type="component" value="Unassembled WGS sequence"/>
</dbReference>
<organism evidence="11 12">
    <name type="scientific">Paenibacillus germinis</name>
    <dbReference type="NCBI Taxonomy" id="2654979"/>
    <lineage>
        <taxon>Bacteria</taxon>
        <taxon>Bacillati</taxon>
        <taxon>Bacillota</taxon>
        <taxon>Bacilli</taxon>
        <taxon>Bacillales</taxon>
        <taxon>Paenibacillaceae</taxon>
        <taxon>Paenibacillus</taxon>
    </lineage>
</organism>
<dbReference type="PROSITE" id="PS50112">
    <property type="entry name" value="PAS"/>
    <property type="match status" value="1"/>
</dbReference>
<dbReference type="Pfam" id="PF00512">
    <property type="entry name" value="HisKA"/>
    <property type="match status" value="1"/>
</dbReference>
<keyword evidence="3" id="KW-0597">Phosphoprotein</keyword>
<dbReference type="PANTHER" id="PTHR43065:SF10">
    <property type="entry name" value="PEROXIDE STRESS-ACTIVATED HISTIDINE KINASE MAK3"/>
    <property type="match status" value="1"/>
</dbReference>
<dbReference type="SMART" id="SM00388">
    <property type="entry name" value="HisKA"/>
    <property type="match status" value="1"/>
</dbReference>
<dbReference type="NCBIfam" id="TIGR00229">
    <property type="entry name" value="sensory_box"/>
    <property type="match status" value="2"/>
</dbReference>
<dbReference type="InterPro" id="IPR035965">
    <property type="entry name" value="PAS-like_dom_sf"/>
</dbReference>
<dbReference type="RefSeq" id="WP_312883441.1">
    <property type="nucleotide sequence ID" value="NZ_WHOC01000168.1"/>
</dbReference>
<keyword evidence="5" id="KW-0547">Nucleotide-binding</keyword>
<dbReference type="InterPro" id="IPR036890">
    <property type="entry name" value="HATPase_C_sf"/>
</dbReference>
<dbReference type="Gene3D" id="3.30.565.10">
    <property type="entry name" value="Histidine kinase-like ATPase, C-terminal domain"/>
    <property type="match status" value="1"/>
</dbReference>
<protein>
    <recommendedName>
        <fullName evidence="2">histidine kinase</fullName>
        <ecNumber evidence="2">2.7.13.3</ecNumber>
    </recommendedName>
</protein>
<evidence type="ECO:0000256" key="7">
    <source>
        <dbReference type="ARBA" id="ARBA00022840"/>
    </source>
</evidence>
<dbReference type="Pfam" id="PF13426">
    <property type="entry name" value="PAS_9"/>
    <property type="match status" value="2"/>
</dbReference>
<dbReference type="InterPro" id="IPR004358">
    <property type="entry name" value="Sig_transdc_His_kin-like_C"/>
</dbReference>
<evidence type="ECO:0000256" key="4">
    <source>
        <dbReference type="ARBA" id="ARBA00022679"/>
    </source>
</evidence>
<dbReference type="PRINTS" id="PR00344">
    <property type="entry name" value="BCTRLSENSOR"/>
</dbReference>
<proteinExistence type="predicted"/>
<name>A0ABX1ZET6_9BACL</name>
<evidence type="ECO:0000313" key="11">
    <source>
        <dbReference type="EMBL" id="NOU90410.1"/>
    </source>
</evidence>
<evidence type="ECO:0000256" key="2">
    <source>
        <dbReference type="ARBA" id="ARBA00012438"/>
    </source>
</evidence>